<sequence length="878" mass="98431">MFKLERRILVDRKEDRRLAFRQKCILHALCLVRRPAVLSVEGFWTTLVRLAHLFEQQSFKKKFSMAMVQVLSKPGIPVTEFPTEMHGWQQRAAWIHRSYDVPSKAAKAQLKEFLDFANGDSRLDCVTHYCKPGCCACAEESFQRLLKLAVPLFARGFSVPLLYRFKHYAQAAGYVKFAMCAFSLLPRTMRQLEVNAANNSDTSTSQLYATVQSLLSDDAPTQDGLEHVQALLDELLDNDLSYSVQNSVRRRLVCQHLATPGFLQGSLIIESIISAIEPGINTLFKHTANLTKLTALGSNHPEYNDLKGKCKESFLRIISGDFGEDLMRRTLSLLDGGLEENLAMGMSLSPERMRLLFQVVCACVSDLWRRLVYEAEKYPVKVFSLLRLETLDEFVQTWDGFLDARSTCGMCVDLEFTEPLLATFGPEPLARRSTMTQILVQMEVCELLSHIASCSPLTSDSVEVKHGAVQWAVSHRSGRFVKKPAVARETSLLQSVIRNHGRAQAEVSNMTLPPQRASVRKPLKHEESKRQRLEAAQNRHVRALSGWNVFQREKLAGKQLELEDYESAVKQLSRTWREMSDEQKEEFEIQAVHEQNVRGMVSHSALPTKEQIETDDPMLSVSSRLAEEVGKKGLKKISAKRLAVNQELYNSHCLWSCPTQLGDGNLVQEAGHGALKAHSIDVSSPDNTVEEFLQNSIHKQCCPDEIASEIDRAEASTLKSVAREITEADKSKADAAASPLDYMLKGIMDTGESVGLALIPNYWLTTMILESSKFQLPQSRKRLYIVMVRKDICDEAIVKNLGEVVGKVLPHAMQEDGKESSKSKSIVKTFKKELGVAPHGSIAAYSESILNKAISAAESLNKRERDCLDVHYATLVAT</sequence>
<dbReference type="InterPro" id="IPR036910">
    <property type="entry name" value="HMG_box_dom_sf"/>
</dbReference>
<accession>A0ABP0K9P6</accession>
<keyword evidence="3" id="KW-1185">Reference proteome</keyword>
<evidence type="ECO:0000313" key="2">
    <source>
        <dbReference type="EMBL" id="CAK9023519.1"/>
    </source>
</evidence>
<organism evidence="2 3">
    <name type="scientific">Durusdinium trenchii</name>
    <dbReference type="NCBI Taxonomy" id="1381693"/>
    <lineage>
        <taxon>Eukaryota</taxon>
        <taxon>Sar</taxon>
        <taxon>Alveolata</taxon>
        <taxon>Dinophyceae</taxon>
        <taxon>Suessiales</taxon>
        <taxon>Symbiodiniaceae</taxon>
        <taxon>Durusdinium</taxon>
    </lineage>
</organism>
<dbReference type="Gene3D" id="1.10.30.10">
    <property type="entry name" value="High mobility group box domain"/>
    <property type="match status" value="1"/>
</dbReference>
<feature type="coiled-coil region" evidence="1">
    <location>
        <begin position="555"/>
        <end position="582"/>
    </location>
</feature>
<keyword evidence="1" id="KW-0175">Coiled coil</keyword>
<gene>
    <name evidence="2" type="ORF">SCF082_LOCUS16245</name>
</gene>
<dbReference type="EMBL" id="CAXAMM010010513">
    <property type="protein sequence ID" value="CAK9023519.1"/>
    <property type="molecule type" value="Genomic_DNA"/>
</dbReference>
<evidence type="ECO:0000256" key="1">
    <source>
        <dbReference type="SAM" id="Coils"/>
    </source>
</evidence>
<protein>
    <submittedName>
        <fullName evidence="2">PARP-type domain-containing protein</fullName>
    </submittedName>
</protein>
<reference evidence="2 3" key="1">
    <citation type="submission" date="2024-02" db="EMBL/GenBank/DDBJ databases">
        <authorList>
            <person name="Chen Y."/>
            <person name="Shah S."/>
            <person name="Dougan E. K."/>
            <person name="Thang M."/>
            <person name="Chan C."/>
        </authorList>
    </citation>
    <scope>NUCLEOTIDE SEQUENCE [LARGE SCALE GENOMIC DNA]</scope>
</reference>
<comment type="caution">
    <text evidence="2">The sequence shown here is derived from an EMBL/GenBank/DDBJ whole genome shotgun (WGS) entry which is preliminary data.</text>
</comment>
<dbReference type="Proteomes" id="UP001642464">
    <property type="component" value="Unassembled WGS sequence"/>
</dbReference>
<name>A0ABP0K9P6_9DINO</name>
<evidence type="ECO:0000313" key="3">
    <source>
        <dbReference type="Proteomes" id="UP001642464"/>
    </source>
</evidence>
<dbReference type="SUPFAM" id="SSF47095">
    <property type="entry name" value="HMG-box"/>
    <property type="match status" value="1"/>
</dbReference>
<proteinExistence type="predicted"/>
<dbReference type="CDD" id="cd00084">
    <property type="entry name" value="HMG-box_SF"/>
    <property type="match status" value="1"/>
</dbReference>